<keyword evidence="2" id="KW-0813">Transport</keyword>
<keyword evidence="4" id="KW-0762">Sugar transport</keyword>
<evidence type="ECO:0000256" key="4">
    <source>
        <dbReference type="ARBA" id="ARBA00022597"/>
    </source>
</evidence>
<evidence type="ECO:0000313" key="9">
    <source>
        <dbReference type="EMBL" id="AKL97469.1"/>
    </source>
</evidence>
<reference evidence="9 10" key="1">
    <citation type="submission" date="2014-09" db="EMBL/GenBank/DDBJ databases">
        <title>Complete genome sequence of Endomicrobium proavitum.</title>
        <authorList>
            <person name="Zheng H."/>
        </authorList>
    </citation>
    <scope>NUCLEOTIDE SEQUENCE [LARGE SCALE GENOMIC DNA]</scope>
    <source>
        <strain evidence="9 10">Rsa215</strain>
    </source>
</reference>
<proteinExistence type="predicted"/>
<dbReference type="RefSeq" id="WP_052569581.1">
    <property type="nucleotide sequence ID" value="NZ_CP009498.1"/>
</dbReference>
<dbReference type="KEGG" id="epo:Epro_0090"/>
<dbReference type="InterPro" id="IPR004720">
    <property type="entry name" value="PTS_IIB_sorbose-sp"/>
</dbReference>
<evidence type="ECO:0000313" key="10">
    <source>
        <dbReference type="Proteomes" id="UP000035337"/>
    </source>
</evidence>
<dbReference type="GO" id="GO:0005737">
    <property type="term" value="C:cytoplasm"/>
    <property type="evidence" value="ECO:0007669"/>
    <property type="project" value="UniProtKB-SubCell"/>
</dbReference>
<dbReference type="Pfam" id="PF03830">
    <property type="entry name" value="PTSIIB_sorb"/>
    <property type="match status" value="1"/>
</dbReference>
<organism evidence="9 10">
    <name type="scientific">Endomicrobium proavitum</name>
    <dbReference type="NCBI Taxonomy" id="1408281"/>
    <lineage>
        <taxon>Bacteria</taxon>
        <taxon>Pseudomonadati</taxon>
        <taxon>Elusimicrobiota</taxon>
        <taxon>Endomicrobiia</taxon>
        <taxon>Endomicrobiales</taxon>
        <taxon>Endomicrobiaceae</taxon>
        <taxon>Endomicrobium</taxon>
    </lineage>
</organism>
<evidence type="ECO:0000259" key="8">
    <source>
        <dbReference type="PROSITE" id="PS51101"/>
    </source>
</evidence>
<sequence>MPVVVVRIDDRLVHGQIVQGWLKNINIDVIVVVSDAVAKDPMQQMLMSMAMPSSTRLEVKNVNEAGASLAKGAYEKDKTMILVSNPADILKMIELGADFKSVNVGGMHFVPGKRQLLCNLSVDDDDVKNLYAIYSKGIEIEGRVLPLDDRLNIIPIIEKEYKGLK</sequence>
<evidence type="ECO:0000256" key="7">
    <source>
        <dbReference type="ARBA" id="ARBA00022777"/>
    </source>
</evidence>
<dbReference type="Gene3D" id="3.40.35.10">
    <property type="entry name" value="Phosphotransferase system, sorbose subfamily IIB component"/>
    <property type="match status" value="1"/>
</dbReference>
<dbReference type="STRING" id="1408281.Epro_0090"/>
<keyword evidence="3" id="KW-0963">Cytoplasm</keyword>
<dbReference type="PATRIC" id="fig|1408281.3.peg.91"/>
<keyword evidence="10" id="KW-1185">Reference proteome</keyword>
<dbReference type="PROSITE" id="PS51101">
    <property type="entry name" value="PTS_EIIB_TYPE_4"/>
    <property type="match status" value="1"/>
</dbReference>
<dbReference type="InterPro" id="IPR036667">
    <property type="entry name" value="PTS_IIB_sorbose-sp_sf"/>
</dbReference>
<comment type="subcellular location">
    <subcellularLocation>
        <location evidence="1">Cytoplasm</location>
    </subcellularLocation>
</comment>
<keyword evidence="5" id="KW-0808">Transferase</keyword>
<accession>A0A0G3WJ39</accession>
<dbReference type="SUPFAM" id="SSF52728">
    <property type="entry name" value="PTS IIb component"/>
    <property type="match status" value="1"/>
</dbReference>
<protein>
    <submittedName>
        <fullName evidence="9">PTS mannose/fructose/N-acetylgalactosamine-specific component IIB</fullName>
    </submittedName>
</protein>
<name>A0A0G3WJ39_9BACT</name>
<evidence type="ECO:0000256" key="3">
    <source>
        <dbReference type="ARBA" id="ARBA00022490"/>
    </source>
</evidence>
<evidence type="ECO:0000256" key="2">
    <source>
        <dbReference type="ARBA" id="ARBA00022448"/>
    </source>
</evidence>
<dbReference type="GO" id="GO:0016301">
    <property type="term" value="F:kinase activity"/>
    <property type="evidence" value="ECO:0007669"/>
    <property type="project" value="UniProtKB-KW"/>
</dbReference>
<dbReference type="GO" id="GO:0009401">
    <property type="term" value="P:phosphoenolpyruvate-dependent sugar phosphotransferase system"/>
    <property type="evidence" value="ECO:0007669"/>
    <property type="project" value="UniProtKB-KW"/>
</dbReference>
<feature type="domain" description="PTS EIIB type-4" evidence="8">
    <location>
        <begin position="1"/>
        <end position="164"/>
    </location>
</feature>
<dbReference type="AlphaFoldDB" id="A0A0G3WJ39"/>
<evidence type="ECO:0000256" key="5">
    <source>
        <dbReference type="ARBA" id="ARBA00022679"/>
    </source>
</evidence>
<dbReference type="GO" id="GO:0008982">
    <property type="term" value="F:protein-N(PI)-phosphohistidine-sugar phosphotransferase activity"/>
    <property type="evidence" value="ECO:0007669"/>
    <property type="project" value="InterPro"/>
</dbReference>
<gene>
    <name evidence="9" type="ORF">Epro_0090</name>
</gene>
<evidence type="ECO:0000256" key="1">
    <source>
        <dbReference type="ARBA" id="ARBA00004496"/>
    </source>
</evidence>
<dbReference type="OrthoDB" id="9788818at2"/>
<keyword evidence="6" id="KW-0598">Phosphotransferase system</keyword>
<keyword evidence="7" id="KW-0418">Kinase</keyword>
<dbReference type="EMBL" id="CP009498">
    <property type="protein sequence ID" value="AKL97469.1"/>
    <property type="molecule type" value="Genomic_DNA"/>
</dbReference>
<evidence type="ECO:0000256" key="6">
    <source>
        <dbReference type="ARBA" id="ARBA00022683"/>
    </source>
</evidence>
<dbReference type="Proteomes" id="UP000035337">
    <property type="component" value="Chromosome"/>
</dbReference>